<dbReference type="EMBL" id="MU853347">
    <property type="protein sequence ID" value="KAK4111238.1"/>
    <property type="molecule type" value="Genomic_DNA"/>
</dbReference>
<feature type="transmembrane region" description="Helical" evidence="12">
    <location>
        <begin position="80"/>
        <end position="99"/>
    </location>
</feature>
<evidence type="ECO:0000256" key="5">
    <source>
        <dbReference type="ARBA" id="ARBA00022692"/>
    </source>
</evidence>
<keyword evidence="7" id="KW-0249">Electron transport</keyword>
<feature type="transmembrane region" description="Helical" evidence="12">
    <location>
        <begin position="43"/>
        <end position="68"/>
    </location>
</feature>
<dbReference type="GO" id="GO:0140575">
    <property type="term" value="F:transmembrane monodehydroascorbate reductase activity"/>
    <property type="evidence" value="ECO:0007669"/>
    <property type="project" value="InterPro"/>
</dbReference>
<gene>
    <name evidence="14" type="ORF">N656DRAFT_756323</name>
</gene>
<name>A0AAN6TBE8_9PEZI</name>
<feature type="transmembrane region" description="Helical" evidence="12">
    <location>
        <begin position="150"/>
        <end position="177"/>
    </location>
</feature>
<evidence type="ECO:0000256" key="10">
    <source>
        <dbReference type="ARBA" id="ARBA00023136"/>
    </source>
</evidence>
<evidence type="ECO:0000256" key="6">
    <source>
        <dbReference type="ARBA" id="ARBA00022723"/>
    </source>
</evidence>
<protein>
    <recommendedName>
        <fullName evidence="13">Cytochrome b561 domain-containing protein</fullName>
    </recommendedName>
</protein>
<evidence type="ECO:0000256" key="8">
    <source>
        <dbReference type="ARBA" id="ARBA00022989"/>
    </source>
</evidence>
<proteinExistence type="predicted"/>
<dbReference type="InterPro" id="IPR006593">
    <property type="entry name" value="Cyt_b561/ferric_Rdtase_TM"/>
</dbReference>
<dbReference type="RefSeq" id="XP_064668808.1">
    <property type="nucleotide sequence ID" value="XM_064813116.1"/>
</dbReference>
<keyword evidence="5 12" id="KW-0812">Transmembrane</keyword>
<evidence type="ECO:0000256" key="3">
    <source>
        <dbReference type="ARBA" id="ARBA00022448"/>
    </source>
</evidence>
<feature type="transmembrane region" description="Helical" evidence="12">
    <location>
        <begin position="189"/>
        <end position="207"/>
    </location>
</feature>
<evidence type="ECO:0000256" key="2">
    <source>
        <dbReference type="ARBA" id="ARBA00004141"/>
    </source>
</evidence>
<dbReference type="Gene3D" id="1.20.120.1770">
    <property type="match status" value="1"/>
</dbReference>
<dbReference type="GeneID" id="89937241"/>
<evidence type="ECO:0000313" key="14">
    <source>
        <dbReference type="EMBL" id="KAK4111238.1"/>
    </source>
</evidence>
<feature type="transmembrane region" description="Helical" evidence="12">
    <location>
        <begin position="111"/>
        <end position="130"/>
    </location>
</feature>
<keyword evidence="6" id="KW-0479">Metal-binding</keyword>
<dbReference type="Pfam" id="PF03188">
    <property type="entry name" value="Cytochrom_B561"/>
    <property type="match status" value="1"/>
</dbReference>
<evidence type="ECO:0000256" key="11">
    <source>
        <dbReference type="SAM" id="MobiDB-lite"/>
    </source>
</evidence>
<evidence type="ECO:0000256" key="9">
    <source>
        <dbReference type="ARBA" id="ARBA00023004"/>
    </source>
</evidence>
<keyword evidence="8 12" id="KW-1133">Transmembrane helix</keyword>
<feature type="domain" description="Cytochrome b561" evidence="13">
    <location>
        <begin position="41"/>
        <end position="240"/>
    </location>
</feature>
<keyword evidence="3" id="KW-0813">Transport</keyword>
<dbReference type="GO" id="GO:0046872">
    <property type="term" value="F:metal ion binding"/>
    <property type="evidence" value="ECO:0007669"/>
    <property type="project" value="UniProtKB-KW"/>
</dbReference>
<evidence type="ECO:0000259" key="13">
    <source>
        <dbReference type="PROSITE" id="PS50939"/>
    </source>
</evidence>
<reference evidence="14" key="1">
    <citation type="journal article" date="2023" name="Mol. Phylogenet. Evol.">
        <title>Genome-scale phylogeny and comparative genomics of the fungal order Sordariales.</title>
        <authorList>
            <person name="Hensen N."/>
            <person name="Bonometti L."/>
            <person name="Westerberg I."/>
            <person name="Brannstrom I.O."/>
            <person name="Guillou S."/>
            <person name="Cros-Aarteil S."/>
            <person name="Calhoun S."/>
            <person name="Haridas S."/>
            <person name="Kuo A."/>
            <person name="Mondo S."/>
            <person name="Pangilinan J."/>
            <person name="Riley R."/>
            <person name="LaButti K."/>
            <person name="Andreopoulos B."/>
            <person name="Lipzen A."/>
            <person name="Chen C."/>
            <person name="Yan M."/>
            <person name="Daum C."/>
            <person name="Ng V."/>
            <person name="Clum A."/>
            <person name="Steindorff A."/>
            <person name="Ohm R.A."/>
            <person name="Martin F."/>
            <person name="Silar P."/>
            <person name="Natvig D.O."/>
            <person name="Lalanne C."/>
            <person name="Gautier V."/>
            <person name="Ament-Velasquez S.L."/>
            <person name="Kruys A."/>
            <person name="Hutchinson M.I."/>
            <person name="Powell A.J."/>
            <person name="Barry K."/>
            <person name="Miller A.N."/>
            <person name="Grigoriev I.V."/>
            <person name="Debuchy R."/>
            <person name="Gladieux P."/>
            <person name="Hiltunen Thoren M."/>
            <person name="Johannesson H."/>
        </authorList>
    </citation>
    <scope>NUCLEOTIDE SEQUENCE</scope>
    <source>
        <strain evidence="14">CBS 508.74</strain>
    </source>
</reference>
<evidence type="ECO:0000313" key="15">
    <source>
        <dbReference type="Proteomes" id="UP001302812"/>
    </source>
</evidence>
<keyword evidence="15" id="KW-1185">Reference proteome</keyword>
<reference evidence="14" key="2">
    <citation type="submission" date="2023-05" db="EMBL/GenBank/DDBJ databases">
        <authorList>
            <consortium name="Lawrence Berkeley National Laboratory"/>
            <person name="Steindorff A."/>
            <person name="Hensen N."/>
            <person name="Bonometti L."/>
            <person name="Westerberg I."/>
            <person name="Brannstrom I.O."/>
            <person name="Guillou S."/>
            <person name="Cros-Aarteil S."/>
            <person name="Calhoun S."/>
            <person name="Haridas S."/>
            <person name="Kuo A."/>
            <person name="Mondo S."/>
            <person name="Pangilinan J."/>
            <person name="Riley R."/>
            <person name="Labutti K."/>
            <person name="Andreopoulos B."/>
            <person name="Lipzen A."/>
            <person name="Chen C."/>
            <person name="Yanf M."/>
            <person name="Daum C."/>
            <person name="Ng V."/>
            <person name="Clum A."/>
            <person name="Ohm R."/>
            <person name="Martin F."/>
            <person name="Silar P."/>
            <person name="Natvig D."/>
            <person name="Lalanne C."/>
            <person name="Gautier V."/>
            <person name="Ament-Velasquez S.L."/>
            <person name="Kruys A."/>
            <person name="Hutchinson M.I."/>
            <person name="Powell A.J."/>
            <person name="Barry K."/>
            <person name="Miller A.N."/>
            <person name="Grigoriev I.V."/>
            <person name="Debuchy R."/>
            <person name="Gladieux P."/>
            <person name="Thoren M.H."/>
            <person name="Johannesson H."/>
        </authorList>
    </citation>
    <scope>NUCLEOTIDE SEQUENCE</scope>
    <source>
        <strain evidence="14">CBS 508.74</strain>
    </source>
</reference>
<evidence type="ECO:0000256" key="7">
    <source>
        <dbReference type="ARBA" id="ARBA00022982"/>
    </source>
</evidence>
<accession>A0AAN6TBE8</accession>
<dbReference type="AlphaFoldDB" id="A0AAN6TBE8"/>
<keyword evidence="10 12" id="KW-0472">Membrane</keyword>
<evidence type="ECO:0000256" key="12">
    <source>
        <dbReference type="SAM" id="Phobius"/>
    </source>
</evidence>
<dbReference type="InterPro" id="IPR045150">
    <property type="entry name" value="CYB561D1/2"/>
</dbReference>
<dbReference type="GO" id="GO:0016020">
    <property type="term" value="C:membrane"/>
    <property type="evidence" value="ECO:0007669"/>
    <property type="project" value="UniProtKB-SubCell"/>
</dbReference>
<dbReference type="Proteomes" id="UP001302812">
    <property type="component" value="Unassembled WGS sequence"/>
</dbReference>
<comment type="cofactor">
    <cofactor evidence="1">
        <name>heme b</name>
        <dbReference type="ChEBI" id="CHEBI:60344"/>
    </cofactor>
</comment>
<comment type="subcellular location">
    <subcellularLocation>
        <location evidence="2">Membrane</location>
        <topology evidence="2">Multi-pass membrane protein</topology>
    </subcellularLocation>
</comment>
<dbReference type="CDD" id="cd08761">
    <property type="entry name" value="Cyt_b561_CYB561D2_like"/>
    <property type="match status" value="1"/>
</dbReference>
<comment type="caution">
    <text evidence="14">The sequence shown here is derived from an EMBL/GenBank/DDBJ whole genome shotgun (WGS) entry which is preliminary data.</text>
</comment>
<feature type="region of interest" description="Disordered" evidence="11">
    <location>
        <begin position="1"/>
        <end position="32"/>
    </location>
</feature>
<dbReference type="PROSITE" id="PS50939">
    <property type="entry name" value="CYTOCHROME_B561"/>
    <property type="match status" value="1"/>
</dbReference>
<evidence type="ECO:0000256" key="4">
    <source>
        <dbReference type="ARBA" id="ARBA00022617"/>
    </source>
</evidence>
<evidence type="ECO:0000256" key="1">
    <source>
        <dbReference type="ARBA" id="ARBA00001970"/>
    </source>
</evidence>
<dbReference type="PANTHER" id="PTHR15422">
    <property type="entry name" value="OS05G0565100 PROTEIN"/>
    <property type="match status" value="1"/>
</dbReference>
<keyword evidence="9" id="KW-0408">Iron</keyword>
<keyword evidence="4" id="KW-0349">Heme</keyword>
<dbReference type="PANTHER" id="PTHR15422:SF45">
    <property type="entry name" value="CYTOCHROME B561 DOMAIN-CONTAINING PROTEIN"/>
    <property type="match status" value="1"/>
</dbReference>
<organism evidence="14 15">
    <name type="scientific">Canariomyces notabilis</name>
    <dbReference type="NCBI Taxonomy" id="2074819"/>
    <lineage>
        <taxon>Eukaryota</taxon>
        <taxon>Fungi</taxon>
        <taxon>Dikarya</taxon>
        <taxon>Ascomycota</taxon>
        <taxon>Pezizomycotina</taxon>
        <taxon>Sordariomycetes</taxon>
        <taxon>Sordariomycetidae</taxon>
        <taxon>Sordariales</taxon>
        <taxon>Chaetomiaceae</taxon>
        <taxon>Canariomyces</taxon>
    </lineage>
</organism>
<sequence length="251" mass="27187">MESGEPPQPAEQGAAPAPTESEPLLGRPGDAIQKPDEPMIKNLWLGTGWLAQLGAIILAVIIWVSVFTHPMLRLFSPHPLLQSLGIFTAIQAVLLLQPTHTPTTKLLGQRGHSALHVLSFMLFAAGTAIIETNKHVNRLPHFHSAHAYLGVSTVALLAVQYLFGLTIWAVPGVWGGLDRAKALWKYHRYVGYGVLLLLLATVASAVGTDYNRAVLGIRLWSVLLAEALILAGVLPRVQLRKLGIQPRQRGG</sequence>
<dbReference type="SMART" id="SM00665">
    <property type="entry name" value="B561"/>
    <property type="match status" value="1"/>
</dbReference>
<feature type="transmembrane region" description="Helical" evidence="12">
    <location>
        <begin position="219"/>
        <end position="239"/>
    </location>
</feature>